<proteinExistence type="predicted"/>
<dbReference type="OrthoDB" id="7861976at2"/>
<dbReference type="AlphaFoldDB" id="A3K305"/>
<dbReference type="RefSeq" id="WP_005858533.1">
    <property type="nucleotide sequence ID" value="NZ_AAYA01000005.1"/>
</dbReference>
<comment type="caution">
    <text evidence="1">The sequence shown here is derived from an EMBL/GenBank/DDBJ whole genome shotgun (WGS) entry which is preliminary data.</text>
</comment>
<organism evidence="1 2">
    <name type="scientific">Sagittula stellata (strain ATCC 700073 / DSM 11524 / E-37)</name>
    <dbReference type="NCBI Taxonomy" id="388399"/>
    <lineage>
        <taxon>Bacteria</taxon>
        <taxon>Pseudomonadati</taxon>
        <taxon>Pseudomonadota</taxon>
        <taxon>Alphaproteobacteria</taxon>
        <taxon>Rhodobacterales</taxon>
        <taxon>Roseobacteraceae</taxon>
        <taxon>Sagittula</taxon>
    </lineage>
</organism>
<evidence type="ECO:0008006" key="3">
    <source>
        <dbReference type="Google" id="ProtNLM"/>
    </source>
</evidence>
<reference evidence="1 2" key="1">
    <citation type="submission" date="2006-06" db="EMBL/GenBank/DDBJ databases">
        <authorList>
            <person name="Moran M.A."/>
            <person name="Ferriera S."/>
            <person name="Johnson J."/>
            <person name="Kravitz S."/>
            <person name="Beeson K."/>
            <person name="Sutton G."/>
            <person name="Rogers Y.-H."/>
            <person name="Friedman R."/>
            <person name="Frazier M."/>
            <person name="Venter J.C."/>
        </authorList>
    </citation>
    <scope>NUCLEOTIDE SEQUENCE [LARGE SCALE GENOMIC DNA]</scope>
    <source>
        <strain evidence="1 2">E-37</strain>
    </source>
</reference>
<gene>
    <name evidence="1" type="ORF">SSE37_17168</name>
</gene>
<dbReference type="EMBL" id="AAYA01000005">
    <property type="protein sequence ID" value="EBA08564.1"/>
    <property type="molecule type" value="Genomic_DNA"/>
</dbReference>
<accession>A3K305</accession>
<protein>
    <recommendedName>
        <fullName evidence="3">Flagellar FliJ protein</fullName>
    </recommendedName>
</protein>
<dbReference type="eggNOG" id="ENOG50334YB">
    <property type="taxonomic scope" value="Bacteria"/>
</dbReference>
<evidence type="ECO:0000313" key="1">
    <source>
        <dbReference type="EMBL" id="EBA08564.1"/>
    </source>
</evidence>
<evidence type="ECO:0000313" key="2">
    <source>
        <dbReference type="Proteomes" id="UP000005713"/>
    </source>
</evidence>
<sequence>MSRYDELAEATRLLLEQELDAHRRNLEQSRRIDGELAQLDAMRKAAQSDPGTITSRQILGADTLWQGWLARKRQEMLRLAARARAQELMTLDRARLAFSRTEAAETICRDARNEAIRKARAREADAMEALGQLRIAMRRAENGNDA</sequence>
<name>A3K305_SAGS3</name>
<keyword evidence="2" id="KW-1185">Reference proteome</keyword>
<dbReference type="Proteomes" id="UP000005713">
    <property type="component" value="Unassembled WGS sequence"/>
</dbReference>